<reference evidence="4" key="1">
    <citation type="journal article" date="2019" name="Int. J. Syst. Evol. Microbiol.">
        <title>The Global Catalogue of Microorganisms (GCM) 10K type strain sequencing project: providing services to taxonomists for standard genome sequencing and annotation.</title>
        <authorList>
            <consortium name="The Broad Institute Genomics Platform"/>
            <consortium name="The Broad Institute Genome Sequencing Center for Infectious Disease"/>
            <person name="Wu L."/>
            <person name="Ma J."/>
        </authorList>
    </citation>
    <scope>NUCLEOTIDE SEQUENCE [LARGE SCALE GENOMIC DNA]</scope>
    <source>
        <strain evidence="4">JCM 11117</strain>
    </source>
</reference>
<organism evidence="3 4">
    <name type="scientific">Pseudonocardia zijingensis</name>
    <dbReference type="NCBI Taxonomy" id="153376"/>
    <lineage>
        <taxon>Bacteria</taxon>
        <taxon>Bacillati</taxon>
        <taxon>Actinomycetota</taxon>
        <taxon>Actinomycetes</taxon>
        <taxon>Pseudonocardiales</taxon>
        <taxon>Pseudonocardiaceae</taxon>
        <taxon>Pseudonocardia</taxon>
    </lineage>
</organism>
<dbReference type="EMBL" id="BAAAHP010000013">
    <property type="protein sequence ID" value="GAA0921847.1"/>
    <property type="molecule type" value="Genomic_DNA"/>
</dbReference>
<evidence type="ECO:0000313" key="4">
    <source>
        <dbReference type="Proteomes" id="UP001499967"/>
    </source>
</evidence>
<evidence type="ECO:0000256" key="1">
    <source>
        <dbReference type="ARBA" id="ARBA00022801"/>
    </source>
</evidence>
<dbReference type="Proteomes" id="UP001499967">
    <property type="component" value="Unassembled WGS sequence"/>
</dbReference>
<accession>A0ABP3ZH08</accession>
<keyword evidence="1 3" id="KW-0378">Hydrolase</keyword>
<keyword evidence="4" id="KW-1185">Reference proteome</keyword>
<sequence length="351" mass="38550">MSTGTEFESKVVQVGDHRIHMKIAGGTGPLVLLVHGWPESPHSWRHQMRALADAGYQVAAIDQLGYGRSSKPTAVDETRITTRVATTAAVVEALGAETAVVIGHDWGAAVAWTCAWTRPDVFTAVVGLSVPFGGRGLMALPGSPRGEIRPSEIERRIAGPDRVWYQQHISEVPGLVERDLERDVRGFLTAAYYTVSASFLEPVPELRTFDEIAGWLRGTGLCVSPGTPWSSYYVQPEKLPDWLTEEDIDAYTEQYEQTGFAGPLSSYRTNDLDWELLGELAGKTLDVPALYIGGDRDPCTIWGRDAIAIFDEVAPRNHGCVIVPECGHWIQQERPDEVNRAVLDFLAAVQP</sequence>
<dbReference type="PANTHER" id="PTHR43329">
    <property type="entry name" value="EPOXIDE HYDROLASE"/>
    <property type="match status" value="1"/>
</dbReference>
<dbReference type="Pfam" id="PF00561">
    <property type="entry name" value="Abhydrolase_1"/>
    <property type="match status" value="1"/>
</dbReference>
<evidence type="ECO:0000259" key="2">
    <source>
        <dbReference type="Pfam" id="PF00561"/>
    </source>
</evidence>
<evidence type="ECO:0000313" key="3">
    <source>
        <dbReference type="EMBL" id="GAA0921847.1"/>
    </source>
</evidence>
<dbReference type="InterPro" id="IPR000073">
    <property type="entry name" value="AB_hydrolase_1"/>
</dbReference>
<dbReference type="InterPro" id="IPR000639">
    <property type="entry name" value="Epox_hydrolase-like"/>
</dbReference>
<protein>
    <submittedName>
        <fullName evidence="3">Epoxide hydrolase EphB</fullName>
    </submittedName>
</protein>
<dbReference type="InterPro" id="IPR029058">
    <property type="entry name" value="AB_hydrolase_fold"/>
</dbReference>
<proteinExistence type="predicted"/>
<feature type="domain" description="AB hydrolase-1" evidence="2">
    <location>
        <begin position="29"/>
        <end position="335"/>
    </location>
</feature>
<comment type="caution">
    <text evidence="3">The sequence shown here is derived from an EMBL/GenBank/DDBJ whole genome shotgun (WGS) entry which is preliminary data.</text>
</comment>
<name>A0ABP3ZH08_9PSEU</name>
<dbReference type="RefSeq" id="WP_343938401.1">
    <property type="nucleotide sequence ID" value="NZ_BAAAHP010000013.1"/>
</dbReference>
<gene>
    <name evidence="3" type="primary">ephB</name>
    <name evidence="3" type="ORF">GCM10009559_04980</name>
</gene>
<dbReference type="Gene3D" id="3.40.50.1820">
    <property type="entry name" value="alpha/beta hydrolase"/>
    <property type="match status" value="1"/>
</dbReference>
<dbReference type="SUPFAM" id="SSF53474">
    <property type="entry name" value="alpha/beta-Hydrolases"/>
    <property type="match status" value="1"/>
</dbReference>
<dbReference type="GO" id="GO:0016787">
    <property type="term" value="F:hydrolase activity"/>
    <property type="evidence" value="ECO:0007669"/>
    <property type="project" value="UniProtKB-KW"/>
</dbReference>
<dbReference type="PRINTS" id="PR00412">
    <property type="entry name" value="EPOXHYDRLASE"/>
</dbReference>